<evidence type="ECO:0000313" key="5">
    <source>
        <dbReference type="Proteomes" id="UP000440004"/>
    </source>
</evidence>
<proteinExistence type="predicted"/>
<feature type="transmembrane region" description="Helical" evidence="2">
    <location>
        <begin position="76"/>
        <end position="99"/>
    </location>
</feature>
<protein>
    <recommendedName>
        <fullName evidence="3">Phage tail tape measure protein domain-containing protein</fullName>
    </recommendedName>
</protein>
<organism evidence="4 5">
    <name type="scientific">Alkalibaculum sporogenes</name>
    <dbReference type="NCBI Taxonomy" id="2655001"/>
    <lineage>
        <taxon>Bacteria</taxon>
        <taxon>Bacillati</taxon>
        <taxon>Bacillota</taxon>
        <taxon>Clostridia</taxon>
        <taxon>Eubacteriales</taxon>
        <taxon>Eubacteriaceae</taxon>
        <taxon>Alkalibaculum</taxon>
    </lineage>
</organism>
<gene>
    <name evidence="4" type="ORF">GC105_10735</name>
</gene>
<keyword evidence="2" id="KW-0812">Transmembrane</keyword>
<sequence length="735" mass="79040">MSDGKVIVEARVVDDKVDKDLNQIEKKLKDSGKDMSEEAKKSGGKIGESLSGAIADKFGAGASKIESVASSMGLKVGAGALVAGAAVAGIGIAAVNVAADMDKAMGGYIAATGKGVEETERYQDVLEDIYGNNYGDSFEDIAGSMALVTQQMGDMDDASLQKITESAYLLRDTFDMDIQESLRGANSMMKEFGLGGEEAYNLIAQGAQNGLNQNQDLADQLAEYSVYYADMGFSAEEMFNAMANGIETGAYQVDYLNDAMKEFGIRSKDGSKASMEAFDALGLNADDMTKKFAQGGEGAKEAFNQVSEALIGVDDQVLQNQIGVSLFGTKWEDLGVDAIKALTDTDGAIDSTKDKLGEMEEVKYDNLGDMFQALKRSVELLLLPLGEALMPILLDLIDVVLPLFQDVLAPIIEAFSMLLEPIMLLVDALLPPLIEMFTSLMEPLMLLLEEIITPLIDVLMLLLEPIFVLVDELLPILNELFTALIEPLTELFSSIIPPVMEVLTALIDNAISPLIDIIKGNLIPIIKTLLNVFTAVFGGVADVVGIAIDTVMDIMGEIIEFIVNVFTGNWKGAWKNIANIFKSYFGGIGNIFKGIINTVIDAINAFTKSLGKIDIPDWVPSIGGKTLAIPAIPRLKVGMDYVPSDDFPAFLHKGEAVLTASEAEIYRSLGGNLGNLSGMSNNNSVYDNSSVTTNDFSGIFDGANFYVRDDQDITKIARELNDLLKTTARGKGVKR</sequence>
<evidence type="ECO:0000256" key="1">
    <source>
        <dbReference type="ARBA" id="ARBA00022612"/>
    </source>
</evidence>
<reference evidence="4 5" key="1">
    <citation type="submission" date="2019-10" db="EMBL/GenBank/DDBJ databases">
        <title>Alkalibaculum tamaniensis sp.nov., a new alkaliphilic acetogen, isolated on methoxylated aromatics from a mud volcano.</title>
        <authorList>
            <person name="Khomyakova M.A."/>
            <person name="Merkel A.Y."/>
            <person name="Bonch-Osmolovskaya E.A."/>
            <person name="Slobodkin A.I."/>
        </authorList>
    </citation>
    <scope>NUCLEOTIDE SEQUENCE [LARGE SCALE GENOMIC DNA]</scope>
    <source>
        <strain evidence="4 5">M08DMB</strain>
    </source>
</reference>
<evidence type="ECO:0000313" key="4">
    <source>
        <dbReference type="EMBL" id="MPW26263.1"/>
    </source>
</evidence>
<keyword evidence="1" id="KW-1188">Viral release from host cell</keyword>
<dbReference type="Pfam" id="PF10145">
    <property type="entry name" value="PhageMin_Tail"/>
    <property type="match status" value="1"/>
</dbReference>
<dbReference type="EMBL" id="WHNX01000015">
    <property type="protein sequence ID" value="MPW26263.1"/>
    <property type="molecule type" value="Genomic_DNA"/>
</dbReference>
<accession>A0A6A7KB75</accession>
<dbReference type="PANTHER" id="PTHR37813">
    <property type="entry name" value="FELS-2 PROPHAGE PROTEIN"/>
    <property type="match status" value="1"/>
</dbReference>
<dbReference type="AlphaFoldDB" id="A0A6A7KB75"/>
<comment type="caution">
    <text evidence="4">The sequence shown here is derived from an EMBL/GenBank/DDBJ whole genome shotgun (WGS) entry which is preliminary data.</text>
</comment>
<keyword evidence="2" id="KW-1133">Transmembrane helix</keyword>
<dbReference type="Proteomes" id="UP000440004">
    <property type="component" value="Unassembled WGS sequence"/>
</dbReference>
<keyword evidence="5" id="KW-1185">Reference proteome</keyword>
<evidence type="ECO:0000259" key="3">
    <source>
        <dbReference type="Pfam" id="PF10145"/>
    </source>
</evidence>
<dbReference type="InterPro" id="IPR016024">
    <property type="entry name" value="ARM-type_fold"/>
</dbReference>
<dbReference type="InterPro" id="IPR010090">
    <property type="entry name" value="Phage_tape_meas"/>
</dbReference>
<name>A0A6A7KB75_9FIRM</name>
<dbReference type="RefSeq" id="WP_152804595.1">
    <property type="nucleotide sequence ID" value="NZ_WHNX01000015.1"/>
</dbReference>
<keyword evidence="2" id="KW-0472">Membrane</keyword>
<feature type="domain" description="Phage tail tape measure protein" evidence="3">
    <location>
        <begin position="133"/>
        <end position="328"/>
    </location>
</feature>
<dbReference type="SUPFAM" id="SSF48371">
    <property type="entry name" value="ARM repeat"/>
    <property type="match status" value="1"/>
</dbReference>
<evidence type="ECO:0000256" key="2">
    <source>
        <dbReference type="SAM" id="Phobius"/>
    </source>
</evidence>
<dbReference type="PANTHER" id="PTHR37813:SF1">
    <property type="entry name" value="FELS-2 PROPHAGE PROTEIN"/>
    <property type="match status" value="1"/>
</dbReference>